<proteinExistence type="predicted"/>
<organism evidence="1 2">
    <name type="scientific">Kibdelosporangium aridum</name>
    <dbReference type="NCBI Taxonomy" id="2030"/>
    <lineage>
        <taxon>Bacteria</taxon>
        <taxon>Bacillati</taxon>
        <taxon>Actinomycetota</taxon>
        <taxon>Actinomycetes</taxon>
        <taxon>Pseudonocardiales</taxon>
        <taxon>Pseudonocardiaceae</taxon>
        <taxon>Kibdelosporangium</taxon>
    </lineage>
</organism>
<reference evidence="1 2" key="1">
    <citation type="submission" date="2017-04" db="EMBL/GenBank/DDBJ databases">
        <authorList>
            <person name="Afonso C.L."/>
            <person name="Miller P.J."/>
            <person name="Scott M.A."/>
            <person name="Spackman E."/>
            <person name="Goraichik I."/>
            <person name="Dimitrov K.M."/>
            <person name="Suarez D.L."/>
            <person name="Swayne D.E."/>
        </authorList>
    </citation>
    <scope>NUCLEOTIDE SEQUENCE [LARGE SCALE GENOMIC DNA]</scope>
    <source>
        <strain evidence="1 2">DSM 43828</strain>
    </source>
</reference>
<protein>
    <submittedName>
        <fullName evidence="1">Uncharacterized protein</fullName>
    </submittedName>
</protein>
<evidence type="ECO:0000313" key="1">
    <source>
        <dbReference type="EMBL" id="SMD20552.1"/>
    </source>
</evidence>
<dbReference type="Proteomes" id="UP000192674">
    <property type="component" value="Unassembled WGS sequence"/>
</dbReference>
<keyword evidence="2" id="KW-1185">Reference proteome</keyword>
<dbReference type="AlphaFoldDB" id="A0A1W2FFU8"/>
<evidence type="ECO:0000313" key="2">
    <source>
        <dbReference type="Proteomes" id="UP000192674"/>
    </source>
</evidence>
<sequence length="155" mass="16463">MTRSTHTNLAVLAGIGVLLSGAVWMTSSAVPRATAAPPAENLTIQQWLSGREALQIELNNTLVETQQLTAPSSQATTICQKLARVSQQLLHGRRSPHPHLDTAANAGITQFTKAAQACLAGDLSLTRRQIDDGTTLRADAQDALDQLLHGDHGGR</sequence>
<gene>
    <name evidence="1" type="ORF">SAMN05661093_06478</name>
</gene>
<dbReference type="EMBL" id="FWXV01000006">
    <property type="protein sequence ID" value="SMD20552.1"/>
    <property type="molecule type" value="Genomic_DNA"/>
</dbReference>
<name>A0A1W2FFU8_KIBAR</name>
<accession>A0A1W2FFU8</accession>